<keyword evidence="2" id="KW-1185">Reference proteome</keyword>
<proteinExistence type="predicted"/>
<name>F4PH75_CACFS</name>
<dbReference type="Proteomes" id="UP000007797">
    <property type="component" value="Unassembled WGS sequence"/>
</dbReference>
<dbReference type="RefSeq" id="XP_004362910.1">
    <property type="nucleotide sequence ID" value="XM_004362853.1"/>
</dbReference>
<evidence type="ECO:0000313" key="2">
    <source>
        <dbReference type="Proteomes" id="UP000007797"/>
    </source>
</evidence>
<dbReference type="KEGG" id="dfa:DFA_03305"/>
<protein>
    <submittedName>
        <fullName evidence="1">Uncharacterized protein</fullName>
    </submittedName>
</protein>
<reference evidence="2" key="1">
    <citation type="journal article" date="2011" name="Genome Res.">
        <title>Phylogeny-wide analysis of social amoeba genomes highlights ancient origins for complex intercellular communication.</title>
        <authorList>
            <person name="Heidel A.J."/>
            <person name="Lawal H.M."/>
            <person name="Felder M."/>
            <person name="Schilde C."/>
            <person name="Helps N.R."/>
            <person name="Tunggal B."/>
            <person name="Rivero F."/>
            <person name="John U."/>
            <person name="Schleicher M."/>
            <person name="Eichinger L."/>
            <person name="Platzer M."/>
            <person name="Noegel A.A."/>
            <person name="Schaap P."/>
            <person name="Gloeckner G."/>
        </authorList>
    </citation>
    <scope>NUCLEOTIDE SEQUENCE [LARGE SCALE GENOMIC DNA]</scope>
    <source>
        <strain evidence="2">SH3</strain>
    </source>
</reference>
<dbReference type="EMBL" id="GL883006">
    <property type="protein sequence ID" value="EGG25059.1"/>
    <property type="molecule type" value="Genomic_DNA"/>
</dbReference>
<dbReference type="GeneID" id="14877316"/>
<dbReference type="AlphaFoldDB" id="F4PH75"/>
<organism evidence="1 2">
    <name type="scientific">Cavenderia fasciculata</name>
    <name type="common">Slime mold</name>
    <name type="synonym">Dictyostelium fasciculatum</name>
    <dbReference type="NCBI Taxonomy" id="261658"/>
    <lineage>
        <taxon>Eukaryota</taxon>
        <taxon>Amoebozoa</taxon>
        <taxon>Evosea</taxon>
        <taxon>Eumycetozoa</taxon>
        <taxon>Dictyostelia</taxon>
        <taxon>Acytosteliales</taxon>
        <taxon>Cavenderiaceae</taxon>
        <taxon>Cavenderia</taxon>
    </lineage>
</organism>
<accession>F4PH75</accession>
<gene>
    <name evidence="1" type="ORF">DFA_03305</name>
</gene>
<evidence type="ECO:0000313" key="1">
    <source>
        <dbReference type="EMBL" id="EGG25059.1"/>
    </source>
</evidence>
<sequence>MDIDTPTTVVVVPNTTTMTMTTIVPQVKTSTIVEEKVMDEERETMRGNRWSIPTLKSNALYVLKNTCYHRGLKPKGNKDAIVDILIKDIIRENGEDHFKKIEALDTYGHPELGKFHTAKDMRAAAERSGVAVTYLDTRSQLYDKMLGKLITPFANIQDPFKLIPNVGPRTQYRSCARDVLDALEVVSGDRLEMGVHVGT</sequence>